<dbReference type="InterPro" id="IPR012337">
    <property type="entry name" value="RNaseH-like_sf"/>
</dbReference>
<keyword evidence="4" id="KW-1185">Reference proteome</keyword>
<dbReference type="SUPFAM" id="SSF53098">
    <property type="entry name" value="Ribonuclease H-like"/>
    <property type="match status" value="1"/>
</dbReference>
<protein>
    <submittedName>
        <fullName evidence="3">Uncharacterized protein</fullName>
    </submittedName>
</protein>
<dbReference type="Pfam" id="PF24764">
    <property type="entry name" value="rva_4"/>
    <property type="match status" value="1"/>
</dbReference>
<evidence type="ECO:0000259" key="1">
    <source>
        <dbReference type="Pfam" id="PF14420"/>
    </source>
</evidence>
<dbReference type="InterPro" id="IPR025676">
    <property type="entry name" value="Clr5_dom"/>
</dbReference>
<gene>
    <name evidence="3" type="ORF">GSTUAT00009335001</name>
</gene>
<feature type="domain" description="Integrase core" evidence="2">
    <location>
        <begin position="187"/>
        <end position="260"/>
    </location>
</feature>
<feature type="domain" description="Clr5" evidence="1">
    <location>
        <begin position="4"/>
        <end position="49"/>
    </location>
</feature>
<reference evidence="3" key="1">
    <citation type="submission" date="2015-10" db="EMBL/GenBank/DDBJ databases">
        <authorList>
            <person name="Regsiter A."/>
            <person name="william w."/>
        </authorList>
    </citation>
    <scope>NUCLEOTIDE SEQUENCE</scope>
    <source>
        <strain evidence="3">Montdore</strain>
    </source>
</reference>
<sequence length="260" mass="30206">MPATYNWDSFRDTLAELYLIEGLPLKQVMEIMTEKHAFSPRFSQWEFTKRQVSLHKDLILVAKVRELWTQNMNSANILRCLSVHGWNLSAIQLRNLQLHTSLRLLMGTPNGEDMKFEAAVRAENLVRDQLISGQSIRYGREYTLNNIRLSGVFISQKQVRDALQKVDPEGVADRRKAFAISRRRKEYFVKGPNRVVSIDGHDKLSRFGFEIYGAIDTYSRYIIWCYIGISNRTAVSVNKQYLRLIRNTLHVPKLIRSDKG</sequence>
<dbReference type="AlphaFoldDB" id="A0A292PIB0"/>
<dbReference type="Pfam" id="PF14420">
    <property type="entry name" value="Clr5"/>
    <property type="match status" value="1"/>
</dbReference>
<feature type="non-terminal residue" evidence="3">
    <location>
        <position position="260"/>
    </location>
</feature>
<evidence type="ECO:0000313" key="3">
    <source>
        <dbReference type="EMBL" id="CUS06614.1"/>
    </source>
</evidence>
<name>A0A292PIB0_9PEZI</name>
<evidence type="ECO:0000313" key="4">
    <source>
        <dbReference type="Proteomes" id="UP001412239"/>
    </source>
</evidence>
<dbReference type="PANTHER" id="PTHR46791">
    <property type="entry name" value="EXPRESSED PROTEIN"/>
    <property type="match status" value="1"/>
</dbReference>
<dbReference type="Proteomes" id="UP001412239">
    <property type="component" value="Unassembled WGS sequence"/>
</dbReference>
<proteinExistence type="predicted"/>
<accession>A0A292PIB0</accession>
<dbReference type="PANTHER" id="PTHR46791:SF5">
    <property type="entry name" value="CLR5 DOMAIN-CONTAINING PROTEIN-RELATED"/>
    <property type="match status" value="1"/>
</dbReference>
<dbReference type="EMBL" id="LN893630">
    <property type="protein sequence ID" value="CUS06614.1"/>
    <property type="molecule type" value="Genomic_DNA"/>
</dbReference>
<organism evidence="3 4">
    <name type="scientific">Tuber aestivum</name>
    <name type="common">summer truffle</name>
    <dbReference type="NCBI Taxonomy" id="59557"/>
    <lineage>
        <taxon>Eukaryota</taxon>
        <taxon>Fungi</taxon>
        <taxon>Dikarya</taxon>
        <taxon>Ascomycota</taxon>
        <taxon>Pezizomycotina</taxon>
        <taxon>Pezizomycetes</taxon>
        <taxon>Pezizales</taxon>
        <taxon>Tuberaceae</taxon>
        <taxon>Tuber</taxon>
    </lineage>
</organism>
<dbReference type="InterPro" id="IPR058913">
    <property type="entry name" value="Integrase_dom_put"/>
</dbReference>
<evidence type="ECO:0000259" key="2">
    <source>
        <dbReference type="Pfam" id="PF24764"/>
    </source>
</evidence>